<sequence length="83" mass="9754">MNHENDDNKINEMIDWFNEEYEDPAQHVSYDSREGGYQYFNGGPYDALEVLSEKYPEIDESLISRAVQIITNEGTEWVKKGQY</sequence>
<dbReference type="Pfam" id="PF18870">
    <property type="entry name" value="HEPN_RES_NTD1"/>
    <property type="match status" value="1"/>
</dbReference>
<organism evidence="2 3">
    <name type="scientific">Lysinibacillus varians</name>
    <dbReference type="NCBI Taxonomy" id="1145276"/>
    <lineage>
        <taxon>Bacteria</taxon>
        <taxon>Bacillati</taxon>
        <taxon>Bacillota</taxon>
        <taxon>Bacilli</taxon>
        <taxon>Bacillales</taxon>
        <taxon>Bacillaceae</taxon>
        <taxon>Lysinibacillus</taxon>
    </lineage>
</organism>
<gene>
    <name evidence="2" type="ORF">FC752_11920</name>
</gene>
<evidence type="ECO:0000313" key="3">
    <source>
        <dbReference type="Proteomes" id="UP000308539"/>
    </source>
</evidence>
<feature type="domain" description="HEPN/RES N-terminal" evidence="1">
    <location>
        <begin position="11"/>
        <end position="82"/>
    </location>
</feature>
<accession>A0ABY2TDA6</accession>
<dbReference type="RefSeq" id="WP_025218479.1">
    <property type="nucleotide sequence ID" value="NZ_CP006837.1"/>
</dbReference>
<dbReference type="EMBL" id="SZPV01000023">
    <property type="protein sequence ID" value="TKI63006.1"/>
    <property type="molecule type" value="Genomic_DNA"/>
</dbReference>
<keyword evidence="3" id="KW-1185">Reference proteome</keyword>
<protein>
    <recommendedName>
        <fullName evidence="1">HEPN/RES N-terminal domain-containing protein</fullName>
    </recommendedName>
</protein>
<dbReference type="Proteomes" id="UP000308539">
    <property type="component" value="Unassembled WGS sequence"/>
</dbReference>
<evidence type="ECO:0000259" key="1">
    <source>
        <dbReference type="Pfam" id="PF18870"/>
    </source>
</evidence>
<reference evidence="2 3" key="1">
    <citation type="submission" date="2019-04" db="EMBL/GenBank/DDBJ databases">
        <title>Lysinibacillus genome sequencing.</title>
        <authorList>
            <person name="Dunlap C."/>
        </authorList>
    </citation>
    <scope>NUCLEOTIDE SEQUENCE [LARGE SCALE GENOMIC DNA]</scope>
    <source>
        <strain evidence="2 3">NBRC 109424</strain>
    </source>
</reference>
<comment type="caution">
    <text evidence="2">The sequence shown here is derived from an EMBL/GenBank/DDBJ whole genome shotgun (WGS) entry which is preliminary data.</text>
</comment>
<evidence type="ECO:0000313" key="2">
    <source>
        <dbReference type="EMBL" id="TKI63006.1"/>
    </source>
</evidence>
<dbReference type="InterPro" id="IPR041206">
    <property type="entry name" value="HEPN/RES_NTD1"/>
</dbReference>
<name>A0ABY2TDA6_9BACI</name>
<proteinExistence type="predicted"/>